<dbReference type="InterPro" id="IPR019193">
    <property type="entry name" value="UBQ-conj_enz_E2-bd_prot"/>
</dbReference>
<dbReference type="GO" id="GO:0000151">
    <property type="term" value="C:ubiquitin ligase complex"/>
    <property type="evidence" value="ECO:0007669"/>
    <property type="project" value="TreeGrafter"/>
</dbReference>
<dbReference type="GO" id="GO:0043161">
    <property type="term" value="P:proteasome-mediated ubiquitin-dependent protein catabolic process"/>
    <property type="evidence" value="ECO:0007669"/>
    <property type="project" value="TreeGrafter"/>
</dbReference>
<dbReference type="PANTHER" id="PTHR31531:SF2">
    <property type="entry name" value="E3 UBIQUITIN-PROTEIN LIGASE E3D"/>
    <property type="match status" value="1"/>
</dbReference>
<dbReference type="OrthoDB" id="66510at2759"/>
<evidence type="ECO:0000313" key="2">
    <source>
        <dbReference type="Proteomes" id="UP000039046"/>
    </source>
</evidence>
<dbReference type="HOGENOM" id="CLU_029122_1_1_1"/>
<name>A0A0A1TET1_9HYPO</name>
<dbReference type="EMBL" id="CDHN01000002">
    <property type="protein sequence ID" value="CEJ85793.1"/>
    <property type="molecule type" value="Genomic_DNA"/>
</dbReference>
<gene>
    <name evidence="1" type="ORF">VHEMI03917</name>
</gene>
<dbReference type="GO" id="GO:0031624">
    <property type="term" value="F:ubiquitin conjugating enzyme binding"/>
    <property type="evidence" value="ECO:0007669"/>
    <property type="project" value="TreeGrafter"/>
</dbReference>
<dbReference type="PANTHER" id="PTHR31531">
    <property type="entry name" value="E3 UBIQUITIN-PROTEIN LIGASE E3D FAMILY MEMBER"/>
    <property type="match status" value="1"/>
</dbReference>
<dbReference type="GO" id="GO:0000209">
    <property type="term" value="P:protein polyubiquitination"/>
    <property type="evidence" value="ECO:0007669"/>
    <property type="project" value="TreeGrafter"/>
</dbReference>
<dbReference type="Pfam" id="PF09814">
    <property type="entry name" value="HECT_2"/>
    <property type="match status" value="1"/>
</dbReference>
<dbReference type="GO" id="GO:0051865">
    <property type="term" value="P:protein autoubiquitination"/>
    <property type="evidence" value="ECO:0007669"/>
    <property type="project" value="TreeGrafter"/>
</dbReference>
<keyword evidence="2" id="KW-1185">Reference proteome</keyword>
<dbReference type="Proteomes" id="UP000039046">
    <property type="component" value="Unassembled WGS sequence"/>
</dbReference>
<evidence type="ECO:0008006" key="3">
    <source>
        <dbReference type="Google" id="ProtNLM"/>
    </source>
</evidence>
<protein>
    <recommendedName>
        <fullName evidence="3">Ubiquitin-conjugating enzyme E2C-binding protein</fullName>
    </recommendedName>
</protein>
<accession>A0A0A1TET1</accession>
<dbReference type="STRING" id="1531966.A0A0A1TET1"/>
<reference evidence="1 2" key="1">
    <citation type="journal article" date="2015" name="Genome Announc.">
        <title>Draft Genome Sequence and Gene Annotation of the Entomopathogenic Fungus Verticillium hemipterigenum.</title>
        <authorList>
            <person name="Horn F."/>
            <person name="Habel A."/>
            <person name="Scharf D.H."/>
            <person name="Dworschak J."/>
            <person name="Brakhage A.A."/>
            <person name="Guthke R."/>
            <person name="Hertweck C."/>
            <person name="Linde J."/>
        </authorList>
    </citation>
    <scope>NUCLEOTIDE SEQUENCE [LARGE SCALE GENOMIC DNA]</scope>
</reference>
<dbReference type="GO" id="GO:0005829">
    <property type="term" value="C:cytosol"/>
    <property type="evidence" value="ECO:0007669"/>
    <property type="project" value="TreeGrafter"/>
</dbReference>
<dbReference type="GO" id="GO:0061630">
    <property type="term" value="F:ubiquitin protein ligase activity"/>
    <property type="evidence" value="ECO:0007669"/>
    <property type="project" value="TreeGrafter"/>
</dbReference>
<dbReference type="AlphaFoldDB" id="A0A0A1TET1"/>
<evidence type="ECO:0000313" key="1">
    <source>
        <dbReference type="EMBL" id="CEJ85793.1"/>
    </source>
</evidence>
<proteinExistence type="predicted"/>
<dbReference type="GO" id="GO:0006513">
    <property type="term" value="P:protein monoubiquitination"/>
    <property type="evidence" value="ECO:0007669"/>
    <property type="project" value="TreeGrafter"/>
</dbReference>
<dbReference type="GO" id="GO:0030332">
    <property type="term" value="F:cyclin binding"/>
    <property type="evidence" value="ECO:0007669"/>
    <property type="project" value="TreeGrafter"/>
</dbReference>
<sequence>MAPPPPKPSPSENAIIIYAELLTNLRQVTVKAVLPSVADSSTEAKVVGGGKTLVVKHGEQVQELQLPARITADGPLPVSRGQSKDLTWRIPIARDELQGGHFVAEQQPLPWTAVDLVAGSHISCRACNTEIVANGSIKEWKDLPSEGWAEMMEFWHCHKPVDHDHAHDHAADEEHLTKRGYGANSAILSRPGTGFIDLMSFMLSGTDCKSLLYLSPLGESFPLSRSVLNPETNVKLLGLCCSQCRAEVGSFNVITASVNLFKWRVICETNKPSSQPSSSECLVAALTSTISRSGSSKSVIIPATQNGNTDDSEKVPMPLHLWVLNNHVVYSSSLHPGVKTAVKILYKDTTLQEANKMADSLNGDVQDIVFPGPAVADAREALIWSTSILPHSERSFQAWSVGLLRRWSP</sequence>
<dbReference type="GO" id="GO:0005634">
    <property type="term" value="C:nucleus"/>
    <property type="evidence" value="ECO:0007669"/>
    <property type="project" value="TreeGrafter"/>
</dbReference>
<organism evidence="1 2">
    <name type="scientific">[Torrubiella] hemipterigena</name>
    <dbReference type="NCBI Taxonomy" id="1531966"/>
    <lineage>
        <taxon>Eukaryota</taxon>
        <taxon>Fungi</taxon>
        <taxon>Dikarya</taxon>
        <taxon>Ascomycota</taxon>
        <taxon>Pezizomycotina</taxon>
        <taxon>Sordariomycetes</taxon>
        <taxon>Hypocreomycetidae</taxon>
        <taxon>Hypocreales</taxon>
        <taxon>Clavicipitaceae</taxon>
        <taxon>Clavicipitaceae incertae sedis</taxon>
        <taxon>'Torrubiella' clade</taxon>
    </lineage>
</organism>